<feature type="transmembrane region" description="Helical" evidence="7">
    <location>
        <begin position="54"/>
        <end position="73"/>
    </location>
</feature>
<evidence type="ECO:0000313" key="10">
    <source>
        <dbReference type="Proteomes" id="UP000222106"/>
    </source>
</evidence>
<dbReference type="Proteomes" id="UP000222106">
    <property type="component" value="Unassembled WGS sequence"/>
</dbReference>
<feature type="transmembrane region" description="Helical" evidence="7">
    <location>
        <begin position="21"/>
        <end position="42"/>
    </location>
</feature>
<feature type="transmembrane region" description="Helical" evidence="7">
    <location>
        <begin position="287"/>
        <end position="306"/>
    </location>
</feature>
<name>A0A2A9EK32_9MICO</name>
<dbReference type="AlphaFoldDB" id="A0A2A9EK32"/>
<keyword evidence="6 7" id="KW-0472">Membrane</keyword>
<sequence>MTDEHARRSAATTRNAEGGRPNLMLALATVGFAINFWAWALIGPLGATYGEEFTLSAFQVSVIVAVPVIVGSLGRIPVGALTDRFGARVMFPAVSLLTIIPVLFTGLVATNFAMLVLGGFFLGLGGTAFAIGVPFVNRWFAPENRGTALGIFGMGTAGTAIASFTTVGISEAFGRPAPFVLVAVLLAAYAVLARALVRDAPGLTAPAGSLVARTVATLKVRATGQLALIYALGFGGFVAFSVYLPTYLVNAYGLERADAALRTAGFVVLAVVARPVGGWLSDRFHPIPVLVVNFLVTAAMAVLAALELELLPGGTVAFLVMAMMLGSASGACFALVAKLAPPDKVGSVTGIVGAAGGLGGFFPPLVMGAVYTQTDSYFLGLILLALTALALAAFCWWPVRRAAADARTAPA</sequence>
<keyword evidence="3 7" id="KW-0812">Transmembrane</keyword>
<feature type="transmembrane region" description="Helical" evidence="7">
    <location>
        <begin position="260"/>
        <end position="280"/>
    </location>
</feature>
<keyword evidence="5" id="KW-0534">Nitrate assimilation</keyword>
<dbReference type="InterPro" id="IPR036259">
    <property type="entry name" value="MFS_trans_sf"/>
</dbReference>
<protein>
    <submittedName>
        <fullName evidence="9">NNP family nitrate/nitrite transporter-like MFS transporter</fullName>
    </submittedName>
</protein>
<feature type="transmembrane region" description="Helical" evidence="7">
    <location>
        <begin position="377"/>
        <end position="397"/>
    </location>
</feature>
<dbReference type="OrthoDB" id="9771451at2"/>
<feature type="transmembrane region" description="Helical" evidence="7">
    <location>
        <begin position="85"/>
        <end position="106"/>
    </location>
</feature>
<dbReference type="InterPro" id="IPR044772">
    <property type="entry name" value="NO3_transporter"/>
</dbReference>
<dbReference type="Gene3D" id="1.20.1250.20">
    <property type="entry name" value="MFS general substrate transporter like domains"/>
    <property type="match status" value="2"/>
</dbReference>
<dbReference type="GO" id="GO:0042128">
    <property type="term" value="P:nitrate assimilation"/>
    <property type="evidence" value="ECO:0007669"/>
    <property type="project" value="UniProtKB-KW"/>
</dbReference>
<feature type="transmembrane region" description="Helical" evidence="7">
    <location>
        <begin position="227"/>
        <end position="248"/>
    </location>
</feature>
<dbReference type="GO" id="GO:0005886">
    <property type="term" value="C:plasma membrane"/>
    <property type="evidence" value="ECO:0007669"/>
    <property type="project" value="UniProtKB-SubCell"/>
</dbReference>
<evidence type="ECO:0000259" key="8">
    <source>
        <dbReference type="PROSITE" id="PS50850"/>
    </source>
</evidence>
<evidence type="ECO:0000256" key="1">
    <source>
        <dbReference type="ARBA" id="ARBA00004651"/>
    </source>
</evidence>
<comment type="subcellular location">
    <subcellularLocation>
        <location evidence="1">Cell membrane</location>
        <topology evidence="1">Multi-pass membrane protein</topology>
    </subcellularLocation>
</comment>
<organism evidence="9 10">
    <name type="scientific">Georgenia soli</name>
    <dbReference type="NCBI Taxonomy" id="638953"/>
    <lineage>
        <taxon>Bacteria</taxon>
        <taxon>Bacillati</taxon>
        <taxon>Actinomycetota</taxon>
        <taxon>Actinomycetes</taxon>
        <taxon>Micrococcales</taxon>
        <taxon>Bogoriellaceae</taxon>
        <taxon>Georgenia</taxon>
    </lineage>
</organism>
<feature type="domain" description="Major facilitator superfamily (MFS) profile" evidence="8">
    <location>
        <begin position="24"/>
        <end position="400"/>
    </location>
</feature>
<dbReference type="InterPro" id="IPR020846">
    <property type="entry name" value="MFS_dom"/>
</dbReference>
<dbReference type="EMBL" id="PDJI01000004">
    <property type="protein sequence ID" value="PFG39314.1"/>
    <property type="molecule type" value="Genomic_DNA"/>
</dbReference>
<dbReference type="PROSITE" id="PS50850">
    <property type="entry name" value="MFS"/>
    <property type="match status" value="1"/>
</dbReference>
<evidence type="ECO:0000256" key="5">
    <source>
        <dbReference type="ARBA" id="ARBA00023063"/>
    </source>
</evidence>
<dbReference type="GO" id="GO:0015112">
    <property type="term" value="F:nitrate transmembrane transporter activity"/>
    <property type="evidence" value="ECO:0007669"/>
    <property type="project" value="InterPro"/>
</dbReference>
<feature type="transmembrane region" description="Helical" evidence="7">
    <location>
        <begin position="348"/>
        <end position="371"/>
    </location>
</feature>
<dbReference type="SUPFAM" id="SSF103473">
    <property type="entry name" value="MFS general substrate transporter"/>
    <property type="match status" value="1"/>
</dbReference>
<proteinExistence type="inferred from homology"/>
<dbReference type="InterPro" id="IPR011701">
    <property type="entry name" value="MFS"/>
</dbReference>
<evidence type="ECO:0000256" key="7">
    <source>
        <dbReference type="SAM" id="Phobius"/>
    </source>
</evidence>
<evidence type="ECO:0000256" key="6">
    <source>
        <dbReference type="ARBA" id="ARBA00023136"/>
    </source>
</evidence>
<evidence type="ECO:0000313" key="9">
    <source>
        <dbReference type="EMBL" id="PFG39314.1"/>
    </source>
</evidence>
<dbReference type="RefSeq" id="WP_098483441.1">
    <property type="nucleotide sequence ID" value="NZ_PDJI01000004.1"/>
</dbReference>
<comment type="similarity">
    <text evidence="2">Belongs to the major facilitator superfamily. Nitrate/nitrite porter (TC 2.A.1.8) family.</text>
</comment>
<dbReference type="Pfam" id="PF07690">
    <property type="entry name" value="MFS_1"/>
    <property type="match status" value="1"/>
</dbReference>
<gene>
    <name evidence="9" type="ORF">ATJ97_1817</name>
</gene>
<keyword evidence="10" id="KW-1185">Reference proteome</keyword>
<keyword evidence="4 7" id="KW-1133">Transmembrane helix</keyword>
<dbReference type="PANTHER" id="PTHR23515">
    <property type="entry name" value="HIGH-AFFINITY NITRATE TRANSPORTER 2.3"/>
    <property type="match status" value="1"/>
</dbReference>
<evidence type="ECO:0000256" key="3">
    <source>
        <dbReference type="ARBA" id="ARBA00022692"/>
    </source>
</evidence>
<evidence type="ECO:0000256" key="2">
    <source>
        <dbReference type="ARBA" id="ARBA00008432"/>
    </source>
</evidence>
<feature type="transmembrane region" description="Helical" evidence="7">
    <location>
        <begin position="176"/>
        <end position="197"/>
    </location>
</feature>
<feature type="transmembrane region" description="Helical" evidence="7">
    <location>
        <begin position="318"/>
        <end position="336"/>
    </location>
</feature>
<feature type="transmembrane region" description="Helical" evidence="7">
    <location>
        <begin position="148"/>
        <end position="170"/>
    </location>
</feature>
<evidence type="ECO:0000256" key="4">
    <source>
        <dbReference type="ARBA" id="ARBA00022989"/>
    </source>
</evidence>
<comment type="caution">
    <text evidence="9">The sequence shown here is derived from an EMBL/GenBank/DDBJ whole genome shotgun (WGS) entry which is preliminary data.</text>
</comment>
<feature type="transmembrane region" description="Helical" evidence="7">
    <location>
        <begin position="112"/>
        <end position="136"/>
    </location>
</feature>
<accession>A0A2A9EK32</accession>
<reference evidence="9 10" key="1">
    <citation type="submission" date="2017-10" db="EMBL/GenBank/DDBJ databases">
        <title>Sequencing the genomes of 1000 actinobacteria strains.</title>
        <authorList>
            <person name="Klenk H.-P."/>
        </authorList>
    </citation>
    <scope>NUCLEOTIDE SEQUENCE [LARGE SCALE GENOMIC DNA]</scope>
    <source>
        <strain evidence="9 10">DSM 21838</strain>
    </source>
</reference>